<protein>
    <submittedName>
        <fullName evidence="3">Uncharacterized protein</fullName>
    </submittedName>
</protein>
<feature type="signal peptide" evidence="2">
    <location>
        <begin position="1"/>
        <end position="27"/>
    </location>
</feature>
<feature type="compositionally biased region" description="Polar residues" evidence="1">
    <location>
        <begin position="268"/>
        <end position="282"/>
    </location>
</feature>
<feature type="region of interest" description="Disordered" evidence="1">
    <location>
        <begin position="693"/>
        <end position="717"/>
    </location>
</feature>
<dbReference type="Proteomes" id="UP000308267">
    <property type="component" value="Unassembled WGS sequence"/>
</dbReference>
<feature type="compositionally biased region" description="Basic and acidic residues" evidence="1">
    <location>
        <begin position="616"/>
        <end position="628"/>
    </location>
</feature>
<dbReference type="STRING" id="147828.A0A4V3SF88"/>
<evidence type="ECO:0000313" key="3">
    <source>
        <dbReference type="EMBL" id="TGZ67514.1"/>
    </source>
</evidence>
<feature type="region of interest" description="Disordered" evidence="1">
    <location>
        <begin position="1032"/>
        <end position="1109"/>
    </location>
</feature>
<evidence type="ECO:0000256" key="1">
    <source>
        <dbReference type="SAM" id="MobiDB-lite"/>
    </source>
</evidence>
<accession>A0A4V3SF88</accession>
<reference evidence="3 4" key="1">
    <citation type="journal article" date="2019" name="BMC Genomics">
        <title>New insights from Opisthorchis felineus genome: update on genomics of the epidemiologically important liver flukes.</title>
        <authorList>
            <person name="Ershov N.I."/>
            <person name="Mordvinov V.A."/>
            <person name="Prokhortchouk E.B."/>
            <person name="Pakharukova M.Y."/>
            <person name="Gunbin K.V."/>
            <person name="Ustyantsev K."/>
            <person name="Genaev M.A."/>
            <person name="Blinov A.G."/>
            <person name="Mazur A."/>
            <person name="Boulygina E."/>
            <person name="Tsygankova S."/>
            <person name="Khrameeva E."/>
            <person name="Chekanov N."/>
            <person name="Fan G."/>
            <person name="Xiao A."/>
            <person name="Zhang H."/>
            <person name="Xu X."/>
            <person name="Yang H."/>
            <person name="Solovyev V."/>
            <person name="Lee S.M."/>
            <person name="Liu X."/>
            <person name="Afonnikov D.A."/>
            <person name="Skryabin K.G."/>
        </authorList>
    </citation>
    <scope>NUCLEOTIDE SEQUENCE [LARGE SCALE GENOMIC DNA]</scope>
    <source>
        <strain evidence="3">AK-0245</strain>
        <tissue evidence="3">Whole organism</tissue>
    </source>
</reference>
<name>A0A4V3SF88_OPIFE</name>
<feature type="compositionally biased region" description="Polar residues" evidence="1">
    <location>
        <begin position="849"/>
        <end position="881"/>
    </location>
</feature>
<feature type="region of interest" description="Disordered" evidence="1">
    <location>
        <begin position="616"/>
        <end position="635"/>
    </location>
</feature>
<feature type="compositionally biased region" description="Basic and acidic residues" evidence="1">
    <location>
        <begin position="1055"/>
        <end position="1066"/>
    </location>
</feature>
<feature type="compositionally biased region" description="Polar residues" evidence="1">
    <location>
        <begin position="951"/>
        <end position="965"/>
    </location>
</feature>
<dbReference type="AlphaFoldDB" id="A0A4V3SF88"/>
<feature type="region of interest" description="Disordered" evidence="1">
    <location>
        <begin position="849"/>
        <end position="905"/>
    </location>
</feature>
<organism evidence="3 4">
    <name type="scientific">Opisthorchis felineus</name>
    <dbReference type="NCBI Taxonomy" id="147828"/>
    <lineage>
        <taxon>Eukaryota</taxon>
        <taxon>Metazoa</taxon>
        <taxon>Spiralia</taxon>
        <taxon>Lophotrochozoa</taxon>
        <taxon>Platyhelminthes</taxon>
        <taxon>Trematoda</taxon>
        <taxon>Digenea</taxon>
        <taxon>Opisthorchiida</taxon>
        <taxon>Opisthorchiata</taxon>
        <taxon>Opisthorchiidae</taxon>
        <taxon>Opisthorchis</taxon>
    </lineage>
</organism>
<dbReference type="OrthoDB" id="10389890at2759"/>
<feature type="compositionally biased region" description="Polar residues" evidence="1">
    <location>
        <begin position="1034"/>
        <end position="1054"/>
    </location>
</feature>
<comment type="caution">
    <text evidence="3">The sequence shown here is derived from an EMBL/GenBank/DDBJ whole genome shotgun (WGS) entry which is preliminary data.</text>
</comment>
<gene>
    <name evidence="3" type="ORF">CRM22_004756</name>
</gene>
<dbReference type="PROSITE" id="PS51257">
    <property type="entry name" value="PROKAR_LIPOPROTEIN"/>
    <property type="match status" value="1"/>
</dbReference>
<keyword evidence="2" id="KW-0732">Signal</keyword>
<evidence type="ECO:0000256" key="2">
    <source>
        <dbReference type="SAM" id="SignalP"/>
    </source>
</evidence>
<evidence type="ECO:0000313" key="4">
    <source>
        <dbReference type="Proteomes" id="UP000308267"/>
    </source>
</evidence>
<feature type="compositionally biased region" description="Polar residues" evidence="1">
    <location>
        <begin position="1067"/>
        <end position="1085"/>
    </location>
</feature>
<dbReference type="EMBL" id="SJOL01006412">
    <property type="protein sequence ID" value="TGZ67514.1"/>
    <property type="molecule type" value="Genomic_DNA"/>
</dbReference>
<proteinExistence type="predicted"/>
<sequence>MHLRQLDEFRYTFCFIIWSLACSSLHGAPLCVTPLTTPVTPTTTPSMPHTTTVHSTCQTKPLIDNTLLTQTSDARSESSESKTGTTVNLTQTPVHTSTVMKNNHSDSSTVLSNTPHPVSLSGKAKDFGHFARGTVGCAVAHKKTNKHDFNTKISKKSAAGITTLKETRVSLKARETGTAKNADSKQLVDEILFENWQPTQKLFINDSLIRRKRQKRSVEPKDENLDQAHDLSFVFFDDPRATSTLNSEHLHAQQTEKQPVKHNDVEVTNSTDKNQQVTNANPQGRRPLLSESYVGLGKEEETAQKISKSSNTNESLKLATKKTDFGPDTSLSIPKTDFRNEELLQTVEKITNENLGQTPKKIISRINEHHMQDSNPLSLVGKKLTETADQVSDSSTELILNFSNVGSTGKEPATKMPIEWISITGSNEQPPKSDHLFDEGDSTEAITVPTQDSQTQRVEDEGADSAVNQTLVVLTGKLHNSTTKAPDNESGILIAGSELPTVANEMLKQTNRTRMESSDRVPTDIPMDLNNLGEREFSSFQYTSTEVVDMAYTYNIPPPIIDSLPQSTEYSLELATSTESQIVSAENIKVLEPNSTTGGTFGSMDKSEPGVTVKLPEPKTGAENEMGHSSDQNDIERTAVGEKTATNKSNTLDSQEAIVGIGDNESPLPSHVNDLGKRTEKINVCSNEDCQTRGHVEDLEPDKSNKAERSMDSLGDNEKVTSVTHLRPNLESVAIYNEPTSESYLELDPDLPLHRGVEDSHLSDSSTATASLAYLTEMPCASDRREDLYEIESHAVISHTPTEKQGESGMHAISVGLVSDSVLTLPHQNTLSTDDPSMLLITVHNTDSVIQTKPSGPQSAGSTSSLGEQVNQPQTSASLDSPEQPGSGHSTTFVTEHPPAVSSKPEKAVFDLQNFESSSHHYVDTTNRVNISDGVLPTSDRKSELVRHAQHNQTGSEELNATTIDSADKTSKTASSGQASEVAGLDITESVSSNDPNSVNRSYFKEFTSSIDIEANMTLPVQLTFPPPALDDISSGSPWSDNNSLSFLPPTQSEHLAKSGSDDHSDTASSFPMSSRANNDITQNDGFVPQPRSGKFHLPGSNEKDSAPPSSLTFTTWFFTTVIICLCSLS</sequence>
<feature type="region of interest" description="Disordered" evidence="1">
    <location>
        <begin position="946"/>
        <end position="981"/>
    </location>
</feature>
<feature type="region of interest" description="Disordered" evidence="1">
    <location>
        <begin position="268"/>
        <end position="288"/>
    </location>
</feature>
<feature type="chain" id="PRO_5020360922" evidence="2">
    <location>
        <begin position="28"/>
        <end position="1130"/>
    </location>
</feature>
<keyword evidence="4" id="KW-1185">Reference proteome</keyword>